<proteinExistence type="predicted"/>
<name>A0A0L9VKT1_PHAAN</name>
<feature type="region of interest" description="Disordered" evidence="1">
    <location>
        <begin position="157"/>
        <end position="177"/>
    </location>
</feature>
<feature type="compositionally biased region" description="Basic and acidic residues" evidence="1">
    <location>
        <begin position="157"/>
        <end position="172"/>
    </location>
</feature>
<organism evidence="2 3">
    <name type="scientific">Phaseolus angularis</name>
    <name type="common">Azuki bean</name>
    <name type="synonym">Vigna angularis</name>
    <dbReference type="NCBI Taxonomy" id="3914"/>
    <lineage>
        <taxon>Eukaryota</taxon>
        <taxon>Viridiplantae</taxon>
        <taxon>Streptophyta</taxon>
        <taxon>Embryophyta</taxon>
        <taxon>Tracheophyta</taxon>
        <taxon>Spermatophyta</taxon>
        <taxon>Magnoliopsida</taxon>
        <taxon>eudicotyledons</taxon>
        <taxon>Gunneridae</taxon>
        <taxon>Pentapetalae</taxon>
        <taxon>rosids</taxon>
        <taxon>fabids</taxon>
        <taxon>Fabales</taxon>
        <taxon>Fabaceae</taxon>
        <taxon>Papilionoideae</taxon>
        <taxon>50 kb inversion clade</taxon>
        <taxon>NPAAA clade</taxon>
        <taxon>indigoferoid/millettioid clade</taxon>
        <taxon>Phaseoleae</taxon>
        <taxon>Vigna</taxon>
    </lineage>
</organism>
<dbReference type="Gramene" id="KOM55660">
    <property type="protein sequence ID" value="KOM55660"/>
    <property type="gene ID" value="LR48_Vigan10g155200"/>
</dbReference>
<evidence type="ECO:0000256" key="1">
    <source>
        <dbReference type="SAM" id="MobiDB-lite"/>
    </source>
</evidence>
<reference evidence="3" key="1">
    <citation type="journal article" date="2015" name="Proc. Natl. Acad. Sci. U.S.A.">
        <title>Genome sequencing of adzuki bean (Vigna angularis) provides insight into high starch and low fat accumulation and domestication.</title>
        <authorList>
            <person name="Yang K."/>
            <person name="Tian Z."/>
            <person name="Chen C."/>
            <person name="Luo L."/>
            <person name="Zhao B."/>
            <person name="Wang Z."/>
            <person name="Yu L."/>
            <person name="Li Y."/>
            <person name="Sun Y."/>
            <person name="Li W."/>
            <person name="Chen Y."/>
            <person name="Li Y."/>
            <person name="Zhang Y."/>
            <person name="Ai D."/>
            <person name="Zhao J."/>
            <person name="Shang C."/>
            <person name="Ma Y."/>
            <person name="Wu B."/>
            <person name="Wang M."/>
            <person name="Gao L."/>
            <person name="Sun D."/>
            <person name="Zhang P."/>
            <person name="Guo F."/>
            <person name="Wang W."/>
            <person name="Li Y."/>
            <person name="Wang J."/>
            <person name="Varshney R.K."/>
            <person name="Wang J."/>
            <person name="Ling H.Q."/>
            <person name="Wan P."/>
        </authorList>
    </citation>
    <scope>NUCLEOTIDE SEQUENCE</scope>
    <source>
        <strain evidence="3">cv. Jingnong 6</strain>
    </source>
</reference>
<dbReference type="EMBL" id="CM003380">
    <property type="protein sequence ID" value="KOM55660.1"/>
    <property type="molecule type" value="Genomic_DNA"/>
</dbReference>
<evidence type="ECO:0000313" key="2">
    <source>
        <dbReference type="EMBL" id="KOM55660.1"/>
    </source>
</evidence>
<evidence type="ECO:0000313" key="3">
    <source>
        <dbReference type="Proteomes" id="UP000053144"/>
    </source>
</evidence>
<dbReference type="AlphaFoldDB" id="A0A0L9VKT1"/>
<accession>A0A0L9VKT1</accession>
<gene>
    <name evidence="2" type="ORF">LR48_Vigan10g155200</name>
</gene>
<sequence>MRDPVESAHCLGNSLCKLVRRVNYQRVLLSVCGLAWRVLSLCDWWWSGTTAHLIRMASGAHSESLGRVGLCLDFRIATWVRYARDPKSDAYSDLIRKATWYFLASIVLHCDVQTMKNKSRSLVLGVILKLQWSFFSCREDSTMWNGKYGEEKRREGTECAKSGREGSRMRESRGKKKKVAKLQEEVLNNGASFPRTIRSSFHFSLRLPPAPPSPHAPFHLRLPSPHASTTPSPFPSILLFMLPKLSNTLRFAPQ</sequence>
<dbReference type="Proteomes" id="UP000053144">
    <property type="component" value="Chromosome 10"/>
</dbReference>
<protein>
    <submittedName>
        <fullName evidence="2">Uncharacterized protein</fullName>
    </submittedName>
</protein>